<evidence type="ECO:0000256" key="1">
    <source>
        <dbReference type="ARBA" id="ARBA00022723"/>
    </source>
</evidence>
<evidence type="ECO:0000256" key="3">
    <source>
        <dbReference type="ARBA" id="ARBA00023004"/>
    </source>
</evidence>
<dbReference type="RefSeq" id="WP_090169663.1">
    <property type="nucleotide sequence ID" value="NZ_FOFB01000015.1"/>
</dbReference>
<organism evidence="6 7">
    <name type="scientific">Neolewinella agarilytica</name>
    <dbReference type="NCBI Taxonomy" id="478744"/>
    <lineage>
        <taxon>Bacteria</taxon>
        <taxon>Pseudomonadati</taxon>
        <taxon>Bacteroidota</taxon>
        <taxon>Saprospiria</taxon>
        <taxon>Saprospirales</taxon>
        <taxon>Lewinellaceae</taxon>
        <taxon>Neolewinella</taxon>
    </lineage>
</organism>
<dbReference type="PANTHER" id="PTHR42988:SF2">
    <property type="entry name" value="CYCLIC NUCLEOTIDE PHOSPHODIESTERASE CBUA0032-RELATED"/>
    <property type="match status" value="1"/>
</dbReference>
<feature type="domain" description="Calcineurin-like phosphoesterase" evidence="5">
    <location>
        <begin position="4"/>
        <end position="188"/>
    </location>
</feature>
<keyword evidence="7" id="KW-1185">Reference proteome</keyword>
<dbReference type="PANTHER" id="PTHR42988">
    <property type="entry name" value="PHOSPHOHYDROLASE"/>
    <property type="match status" value="1"/>
</dbReference>
<proteinExistence type="inferred from homology"/>
<protein>
    <submittedName>
        <fullName evidence="6">Icc protein</fullName>
    </submittedName>
</protein>
<evidence type="ECO:0000259" key="5">
    <source>
        <dbReference type="Pfam" id="PF00149"/>
    </source>
</evidence>
<dbReference type="GO" id="GO:0046872">
    <property type="term" value="F:metal ion binding"/>
    <property type="evidence" value="ECO:0007669"/>
    <property type="project" value="UniProtKB-KW"/>
</dbReference>
<keyword evidence="3" id="KW-0408">Iron</keyword>
<dbReference type="InParanoid" id="A0A1H9IPJ6"/>
<evidence type="ECO:0000256" key="4">
    <source>
        <dbReference type="ARBA" id="ARBA00025742"/>
    </source>
</evidence>
<dbReference type="STRING" id="478744.SAMN05444359_11588"/>
<dbReference type="InterPro" id="IPR050884">
    <property type="entry name" value="CNP_phosphodiesterase-III"/>
</dbReference>
<name>A0A1H9IPJ6_9BACT</name>
<evidence type="ECO:0000313" key="6">
    <source>
        <dbReference type="EMBL" id="SEQ76510.1"/>
    </source>
</evidence>
<keyword evidence="1" id="KW-0479">Metal-binding</keyword>
<gene>
    <name evidence="6" type="ORF">SAMN05444359_11588</name>
</gene>
<dbReference type="GO" id="GO:0016787">
    <property type="term" value="F:hydrolase activity"/>
    <property type="evidence" value="ECO:0007669"/>
    <property type="project" value="UniProtKB-KW"/>
</dbReference>
<reference evidence="7" key="1">
    <citation type="submission" date="2016-10" db="EMBL/GenBank/DDBJ databases">
        <authorList>
            <person name="Varghese N."/>
            <person name="Submissions S."/>
        </authorList>
    </citation>
    <scope>NUCLEOTIDE SEQUENCE [LARGE SCALE GENOMIC DNA]</scope>
    <source>
        <strain evidence="7">DSM 24740</strain>
    </source>
</reference>
<dbReference type="Pfam" id="PF00149">
    <property type="entry name" value="Metallophos"/>
    <property type="match status" value="1"/>
</dbReference>
<dbReference type="AlphaFoldDB" id="A0A1H9IPJ6"/>
<keyword evidence="2" id="KW-0378">Hydrolase</keyword>
<dbReference type="InterPro" id="IPR004843">
    <property type="entry name" value="Calcineurin-like_PHP"/>
</dbReference>
<evidence type="ECO:0000313" key="7">
    <source>
        <dbReference type="Proteomes" id="UP000199021"/>
    </source>
</evidence>
<accession>A0A1H9IPJ6</accession>
<dbReference type="OrthoDB" id="9816081at2"/>
<comment type="similarity">
    <text evidence="4">Belongs to the cyclic nucleotide phosphodiesterase class-III family.</text>
</comment>
<dbReference type="EMBL" id="FOFB01000015">
    <property type="protein sequence ID" value="SEQ76510.1"/>
    <property type="molecule type" value="Genomic_DNA"/>
</dbReference>
<sequence length="244" mass="28376">MYTKIAQITDLHLLTPGEPLMGLSVLDRFKQVLEHSRSFEPDAYFLTGDFCAHDPVQEVYHQLRSLLDELQKPYYLTPGNHDDRAMMRNAFFLEGHEQQPIKGLVKVNERYFIFLDSSAGIVDKEQLGWLTKALGQYPQSDIVIHHPPMKMGVSFMDEKYPLKETEKLLSILRADGRHRRIFCGHYHTGRMMTHQNMSIHLCPPTSFFINPDADSFEQEFLPPAYLRLSWDEEGNFRSIPTYVI</sequence>
<dbReference type="SUPFAM" id="SSF56300">
    <property type="entry name" value="Metallo-dependent phosphatases"/>
    <property type="match status" value="1"/>
</dbReference>
<evidence type="ECO:0000256" key="2">
    <source>
        <dbReference type="ARBA" id="ARBA00022801"/>
    </source>
</evidence>
<dbReference type="InterPro" id="IPR029052">
    <property type="entry name" value="Metallo-depent_PP-like"/>
</dbReference>
<dbReference type="Proteomes" id="UP000199021">
    <property type="component" value="Unassembled WGS sequence"/>
</dbReference>
<dbReference type="Gene3D" id="3.60.21.10">
    <property type="match status" value="1"/>
</dbReference>